<protein>
    <submittedName>
        <fullName evidence="8">G3E family GTPase</fullName>
    </submittedName>
</protein>
<dbReference type="InterPro" id="IPR003495">
    <property type="entry name" value="CobW/HypB/UreG_nucleotide-bd"/>
</dbReference>
<dbReference type="SUPFAM" id="SSF90002">
    <property type="entry name" value="Hypothetical protein YjiA, C-terminal domain"/>
    <property type="match status" value="1"/>
</dbReference>
<dbReference type="EMBL" id="JAUSRO010000007">
    <property type="protein sequence ID" value="MDP9900312.1"/>
    <property type="molecule type" value="Genomic_DNA"/>
</dbReference>
<dbReference type="RefSeq" id="WP_307690121.1">
    <property type="nucleotide sequence ID" value="NZ_JAUSRO010000007.1"/>
</dbReference>
<evidence type="ECO:0000256" key="5">
    <source>
        <dbReference type="ARBA" id="ARBA00045658"/>
    </source>
</evidence>
<comment type="similarity">
    <text evidence="4">Belongs to the SIMIBI class G3E GTPase family. ZNG1 subfamily.</text>
</comment>
<dbReference type="PANTHER" id="PTHR13748">
    <property type="entry name" value="COBW-RELATED"/>
    <property type="match status" value="1"/>
</dbReference>
<dbReference type="CDD" id="cd03112">
    <property type="entry name" value="CobW-like"/>
    <property type="match status" value="1"/>
</dbReference>
<dbReference type="Pfam" id="PF07683">
    <property type="entry name" value="CobW_C"/>
    <property type="match status" value="1"/>
</dbReference>
<comment type="catalytic activity">
    <reaction evidence="6">
        <text>GTP + H2O = GDP + phosphate + H(+)</text>
        <dbReference type="Rhea" id="RHEA:19669"/>
        <dbReference type="ChEBI" id="CHEBI:15377"/>
        <dbReference type="ChEBI" id="CHEBI:15378"/>
        <dbReference type="ChEBI" id="CHEBI:37565"/>
        <dbReference type="ChEBI" id="CHEBI:43474"/>
        <dbReference type="ChEBI" id="CHEBI:58189"/>
    </reaction>
    <physiologicalReaction direction="left-to-right" evidence="6">
        <dbReference type="Rhea" id="RHEA:19670"/>
    </physiologicalReaction>
</comment>
<keyword evidence="3" id="KW-0143">Chaperone</keyword>
<evidence type="ECO:0000256" key="1">
    <source>
        <dbReference type="ARBA" id="ARBA00022741"/>
    </source>
</evidence>
<organism evidence="8 9">
    <name type="scientific">Variovorax ginsengisoli</name>
    <dbReference type="NCBI Taxonomy" id="363844"/>
    <lineage>
        <taxon>Bacteria</taxon>
        <taxon>Pseudomonadati</taxon>
        <taxon>Pseudomonadota</taxon>
        <taxon>Betaproteobacteria</taxon>
        <taxon>Burkholderiales</taxon>
        <taxon>Comamonadaceae</taxon>
        <taxon>Variovorax</taxon>
    </lineage>
</organism>
<proteinExistence type="inferred from homology"/>
<dbReference type="Pfam" id="PF02492">
    <property type="entry name" value="cobW"/>
    <property type="match status" value="1"/>
</dbReference>
<dbReference type="Gene3D" id="3.30.1220.10">
    <property type="entry name" value="CobW-like, C-terminal domain"/>
    <property type="match status" value="1"/>
</dbReference>
<dbReference type="Gene3D" id="3.40.50.300">
    <property type="entry name" value="P-loop containing nucleotide triphosphate hydrolases"/>
    <property type="match status" value="1"/>
</dbReference>
<comment type="function">
    <text evidence="5">Zinc chaperone that directly transfers zinc cofactor to target proteins, thereby activating them. Zinc is transferred from the CXCC motif in the GTPase domain to the zinc binding site in target proteins in a process requiring GTP hydrolysis.</text>
</comment>
<feature type="domain" description="CobW C-terminal" evidence="7">
    <location>
        <begin position="234"/>
        <end position="327"/>
    </location>
</feature>
<keyword evidence="9" id="KW-1185">Reference proteome</keyword>
<evidence type="ECO:0000313" key="8">
    <source>
        <dbReference type="EMBL" id="MDP9900312.1"/>
    </source>
</evidence>
<dbReference type="InterPro" id="IPR036627">
    <property type="entry name" value="CobW-likC_sf"/>
</dbReference>
<dbReference type="Proteomes" id="UP001226867">
    <property type="component" value="Unassembled WGS sequence"/>
</dbReference>
<evidence type="ECO:0000256" key="6">
    <source>
        <dbReference type="ARBA" id="ARBA00049117"/>
    </source>
</evidence>
<sequence>MSPHEAHAHSHGGRIPLTVIGGFLGTGKTTLLNRLLENNDGRRLAVLVNDFGAINVDAALVASRGVDTMSLQNGCVCCQIGGDLTDALIRVIGSVPRPDAIVIEASGVSDPWRIAQVGLADPALALDGVVVLVDVASVREQADDPLLADTVRRQLQAADLLVLNQCDRVDDASLAALRVWLDAEVPGTPRHETRFAEVPAALLGAPLASSGHGNRCAPGCTHDHDHAPHHGDVFATWSVTDDAIYRADALRDLLRAMPAGVLRLKGVVRTDRLGWAVLQFAGRHGSLRAWSPQDAAPDANADSALVAIGAHGRLAAQALEAALKAAHSIPPSPAAPRRHESPA</sequence>
<dbReference type="InterPro" id="IPR027417">
    <property type="entry name" value="P-loop_NTPase"/>
</dbReference>
<gene>
    <name evidence="8" type="ORF">J2W36_002575</name>
</gene>
<evidence type="ECO:0000256" key="4">
    <source>
        <dbReference type="ARBA" id="ARBA00034320"/>
    </source>
</evidence>
<evidence type="ECO:0000256" key="2">
    <source>
        <dbReference type="ARBA" id="ARBA00022801"/>
    </source>
</evidence>
<evidence type="ECO:0000256" key="3">
    <source>
        <dbReference type="ARBA" id="ARBA00023186"/>
    </source>
</evidence>
<dbReference type="SMART" id="SM00833">
    <property type="entry name" value="CobW_C"/>
    <property type="match status" value="1"/>
</dbReference>
<evidence type="ECO:0000313" key="9">
    <source>
        <dbReference type="Proteomes" id="UP001226867"/>
    </source>
</evidence>
<dbReference type="SUPFAM" id="SSF52540">
    <property type="entry name" value="P-loop containing nucleoside triphosphate hydrolases"/>
    <property type="match status" value="1"/>
</dbReference>
<accession>A0ABT9S7H0</accession>
<comment type="caution">
    <text evidence="8">The sequence shown here is derived from an EMBL/GenBank/DDBJ whole genome shotgun (WGS) entry which is preliminary data.</text>
</comment>
<dbReference type="InterPro" id="IPR051316">
    <property type="entry name" value="Zinc-reg_GTPase_activator"/>
</dbReference>
<dbReference type="InterPro" id="IPR011629">
    <property type="entry name" value="CobW-like_C"/>
</dbReference>
<keyword evidence="2" id="KW-0378">Hydrolase</keyword>
<dbReference type="PANTHER" id="PTHR13748:SF62">
    <property type="entry name" value="COBW DOMAIN-CONTAINING PROTEIN"/>
    <property type="match status" value="1"/>
</dbReference>
<reference evidence="8 9" key="1">
    <citation type="submission" date="2023-07" db="EMBL/GenBank/DDBJ databases">
        <title>Sorghum-associated microbial communities from plants grown in Nebraska, USA.</title>
        <authorList>
            <person name="Schachtman D."/>
        </authorList>
    </citation>
    <scope>NUCLEOTIDE SEQUENCE [LARGE SCALE GENOMIC DNA]</scope>
    <source>
        <strain evidence="8 9">DS1607</strain>
    </source>
</reference>
<name>A0ABT9S7H0_9BURK</name>
<evidence type="ECO:0000259" key="7">
    <source>
        <dbReference type="SMART" id="SM00833"/>
    </source>
</evidence>
<keyword evidence="1" id="KW-0547">Nucleotide-binding</keyword>